<dbReference type="PRINTS" id="PR01035">
    <property type="entry name" value="TCRTETA"/>
</dbReference>
<sequence>MICILPTHHKQLIRWELDATTTEAFFGIVISAYSLAQIVSAPLLGYWSNRVARLKPPLILCAIVMFFGNIMYFVVPILPNNHKYYLMIARFVTGIGASNIGLLKAYASAASVSKDRSRAIAFVTGGIALGTTFGPVLFSWLGYPGWQLGGIFAVSMFNAPALLACCMNIATLVLLCTLFKESFAGVADASLKKNKKQKDSTSTDNNLIQLPSYDRKAAAICYALRFTQMFVVTNLETIGSSFAMMMFAWTPTQVVRYSSLAHAAKSLLAFAVYFAYIVFNLGKRMNERMVCLVSIFGLLAFHVFTYSYPFLPNNVITFNNSVAFNRSLAVGCNVDVYEWCSSLTQVNIIVYYFFYILIVGVGFSNINVAMNTLFSKIIGPRLQGTQQGILQMSGGSARMLGPLLVGYLYSGYGPRLVWIVESVVNGFMSFLWIASYRRLVPLEVPPDCFPDTKSSSMRTGSTQITQIENDSAKQAHPGDLLDKSLKTNEILIEPIVPQQNYYSDRQSNV</sequence>
<keyword evidence="5 6" id="KW-0472">Membrane</keyword>
<dbReference type="GO" id="GO:0012505">
    <property type="term" value="C:endomembrane system"/>
    <property type="evidence" value="ECO:0007669"/>
    <property type="project" value="UniProtKB-SubCell"/>
</dbReference>
<dbReference type="PANTHER" id="PTHR23510">
    <property type="entry name" value="INNER MEMBRANE TRANSPORT PROTEIN YAJR"/>
    <property type="match status" value="1"/>
</dbReference>
<comment type="caution">
    <text evidence="8">The sequence shown here is derived from an EMBL/GenBank/DDBJ whole genome shotgun (WGS) entry which is preliminary data.</text>
</comment>
<dbReference type="AlphaFoldDB" id="A0AAD4N474"/>
<dbReference type="Gene3D" id="1.20.1250.20">
    <property type="entry name" value="MFS general substrate transporter like domains"/>
    <property type="match status" value="1"/>
</dbReference>
<keyword evidence="2" id="KW-0813">Transport</keyword>
<dbReference type="Pfam" id="PF07690">
    <property type="entry name" value="MFS_1"/>
    <property type="match status" value="2"/>
</dbReference>
<dbReference type="GO" id="GO:0022857">
    <property type="term" value="F:transmembrane transporter activity"/>
    <property type="evidence" value="ECO:0007669"/>
    <property type="project" value="InterPro"/>
</dbReference>
<dbReference type="PANTHER" id="PTHR23510:SF3">
    <property type="entry name" value="MAJOR FACILITATOR SUPERFAMILY DOMAIN-CONTAINING PROTEIN 8"/>
    <property type="match status" value="1"/>
</dbReference>
<dbReference type="Proteomes" id="UP001201812">
    <property type="component" value="Unassembled WGS sequence"/>
</dbReference>
<dbReference type="InterPro" id="IPR011701">
    <property type="entry name" value="MFS"/>
</dbReference>
<evidence type="ECO:0000256" key="1">
    <source>
        <dbReference type="ARBA" id="ARBA00004127"/>
    </source>
</evidence>
<feature type="transmembrane region" description="Helical" evidence="6">
    <location>
        <begin position="349"/>
        <end position="368"/>
    </location>
</feature>
<feature type="transmembrane region" description="Helical" evidence="6">
    <location>
        <begin position="24"/>
        <end position="46"/>
    </location>
</feature>
<feature type="transmembrane region" description="Helical" evidence="6">
    <location>
        <begin position="58"/>
        <end position="78"/>
    </location>
</feature>
<organism evidence="8 9">
    <name type="scientific">Ditylenchus destructor</name>
    <dbReference type="NCBI Taxonomy" id="166010"/>
    <lineage>
        <taxon>Eukaryota</taxon>
        <taxon>Metazoa</taxon>
        <taxon>Ecdysozoa</taxon>
        <taxon>Nematoda</taxon>
        <taxon>Chromadorea</taxon>
        <taxon>Rhabditida</taxon>
        <taxon>Tylenchina</taxon>
        <taxon>Tylenchomorpha</taxon>
        <taxon>Sphaerularioidea</taxon>
        <taxon>Anguinidae</taxon>
        <taxon>Anguininae</taxon>
        <taxon>Ditylenchus</taxon>
    </lineage>
</organism>
<protein>
    <submittedName>
        <fullName evidence="8">Major facilitator superfamily domain-containing protein</fullName>
    </submittedName>
</protein>
<accession>A0AAD4N474</accession>
<evidence type="ECO:0000256" key="4">
    <source>
        <dbReference type="ARBA" id="ARBA00022989"/>
    </source>
</evidence>
<evidence type="ECO:0000256" key="2">
    <source>
        <dbReference type="ARBA" id="ARBA00022448"/>
    </source>
</evidence>
<gene>
    <name evidence="8" type="ORF">DdX_08454</name>
</gene>
<comment type="subcellular location">
    <subcellularLocation>
        <location evidence="1">Endomembrane system</location>
        <topology evidence="1">Multi-pass membrane protein</topology>
    </subcellularLocation>
</comment>
<evidence type="ECO:0000313" key="9">
    <source>
        <dbReference type="Proteomes" id="UP001201812"/>
    </source>
</evidence>
<feature type="transmembrane region" description="Helical" evidence="6">
    <location>
        <begin position="229"/>
        <end position="250"/>
    </location>
</feature>
<reference evidence="8" key="1">
    <citation type="submission" date="2022-01" db="EMBL/GenBank/DDBJ databases">
        <title>Genome Sequence Resource for Two Populations of Ditylenchus destructor, the Migratory Endoparasitic Phytonematode.</title>
        <authorList>
            <person name="Zhang H."/>
            <person name="Lin R."/>
            <person name="Xie B."/>
        </authorList>
    </citation>
    <scope>NUCLEOTIDE SEQUENCE</scope>
    <source>
        <strain evidence="8">BazhouSP</strain>
    </source>
</reference>
<name>A0AAD4N474_9BILA</name>
<proteinExistence type="predicted"/>
<evidence type="ECO:0000256" key="6">
    <source>
        <dbReference type="SAM" id="Phobius"/>
    </source>
</evidence>
<feature type="transmembrane region" description="Helical" evidence="6">
    <location>
        <begin position="84"/>
        <end position="107"/>
    </location>
</feature>
<dbReference type="InterPro" id="IPR036259">
    <property type="entry name" value="MFS_trans_sf"/>
</dbReference>
<dbReference type="InterPro" id="IPR020846">
    <property type="entry name" value="MFS_dom"/>
</dbReference>
<feature type="transmembrane region" description="Helical" evidence="6">
    <location>
        <begin position="161"/>
        <end position="179"/>
    </location>
</feature>
<feature type="transmembrane region" description="Helical" evidence="6">
    <location>
        <begin position="262"/>
        <end position="282"/>
    </location>
</feature>
<dbReference type="CDD" id="cd17326">
    <property type="entry name" value="MFS_MFSD8"/>
    <property type="match status" value="1"/>
</dbReference>
<dbReference type="PROSITE" id="PS50850">
    <property type="entry name" value="MFS"/>
    <property type="match status" value="1"/>
</dbReference>
<dbReference type="InterPro" id="IPR051068">
    <property type="entry name" value="MFS_Domain-Containing_Protein"/>
</dbReference>
<evidence type="ECO:0000256" key="5">
    <source>
        <dbReference type="ARBA" id="ARBA00023136"/>
    </source>
</evidence>
<dbReference type="GO" id="GO:0005765">
    <property type="term" value="C:lysosomal membrane"/>
    <property type="evidence" value="ECO:0007669"/>
    <property type="project" value="TreeGrafter"/>
</dbReference>
<feature type="transmembrane region" description="Helical" evidence="6">
    <location>
        <begin position="289"/>
        <end position="308"/>
    </location>
</feature>
<evidence type="ECO:0000313" key="8">
    <source>
        <dbReference type="EMBL" id="KAI1714360.1"/>
    </source>
</evidence>
<keyword evidence="9" id="KW-1185">Reference proteome</keyword>
<evidence type="ECO:0000256" key="3">
    <source>
        <dbReference type="ARBA" id="ARBA00022692"/>
    </source>
</evidence>
<dbReference type="InterPro" id="IPR001958">
    <property type="entry name" value="Tet-R_TetA/multi-R_MdtG-like"/>
</dbReference>
<dbReference type="EMBL" id="JAKKPZ010000013">
    <property type="protein sequence ID" value="KAI1714360.1"/>
    <property type="molecule type" value="Genomic_DNA"/>
</dbReference>
<feature type="transmembrane region" description="Helical" evidence="6">
    <location>
        <begin position="119"/>
        <end position="141"/>
    </location>
</feature>
<evidence type="ECO:0000259" key="7">
    <source>
        <dbReference type="PROSITE" id="PS50850"/>
    </source>
</evidence>
<dbReference type="SUPFAM" id="SSF103473">
    <property type="entry name" value="MFS general substrate transporter"/>
    <property type="match status" value="1"/>
</dbReference>
<feature type="domain" description="Major facilitator superfamily (MFS) profile" evidence="7">
    <location>
        <begin position="1"/>
        <end position="437"/>
    </location>
</feature>
<keyword evidence="4 6" id="KW-1133">Transmembrane helix</keyword>
<keyword evidence="3 6" id="KW-0812">Transmembrane</keyword>